<organism evidence="13 14">
    <name type="scientific">Knoellia aerolata DSM 18566</name>
    <dbReference type="NCBI Taxonomy" id="1385519"/>
    <lineage>
        <taxon>Bacteria</taxon>
        <taxon>Bacillati</taxon>
        <taxon>Actinomycetota</taxon>
        <taxon>Actinomycetes</taxon>
        <taxon>Micrococcales</taxon>
        <taxon>Intrasporangiaceae</taxon>
        <taxon>Knoellia</taxon>
    </lineage>
</organism>
<dbReference type="EMBL" id="AVPL01000012">
    <property type="protein sequence ID" value="KGN41816.1"/>
    <property type="molecule type" value="Genomic_DNA"/>
</dbReference>
<evidence type="ECO:0000256" key="9">
    <source>
        <dbReference type="SAM" id="Phobius"/>
    </source>
</evidence>
<dbReference type="STRING" id="1385519.N801_04620"/>
<keyword evidence="9" id="KW-0472">Membrane</keyword>
<evidence type="ECO:0000256" key="5">
    <source>
        <dbReference type="ARBA" id="ARBA00022741"/>
    </source>
</evidence>
<dbReference type="InterPro" id="IPR050482">
    <property type="entry name" value="Sensor_HK_TwoCompSys"/>
</dbReference>
<dbReference type="AlphaFoldDB" id="A0A0A0K1Z2"/>
<evidence type="ECO:0000256" key="2">
    <source>
        <dbReference type="ARBA" id="ARBA00012438"/>
    </source>
</evidence>
<dbReference type="CDD" id="cd16917">
    <property type="entry name" value="HATPase_UhpB-NarQ-NarX-like"/>
    <property type="match status" value="1"/>
</dbReference>
<dbReference type="GO" id="GO:0046983">
    <property type="term" value="F:protein dimerization activity"/>
    <property type="evidence" value="ECO:0007669"/>
    <property type="project" value="InterPro"/>
</dbReference>
<dbReference type="Proteomes" id="UP000030013">
    <property type="component" value="Unassembled WGS sequence"/>
</dbReference>
<dbReference type="Pfam" id="PF23539">
    <property type="entry name" value="DUF7134"/>
    <property type="match status" value="1"/>
</dbReference>
<dbReference type="eggNOG" id="COG4585">
    <property type="taxonomic scope" value="Bacteria"/>
</dbReference>
<dbReference type="Pfam" id="PF07730">
    <property type="entry name" value="HisKA_3"/>
    <property type="match status" value="1"/>
</dbReference>
<protein>
    <recommendedName>
        <fullName evidence="2">histidine kinase</fullName>
        <ecNumber evidence="2">2.7.13.3</ecNumber>
    </recommendedName>
</protein>
<dbReference type="PANTHER" id="PTHR24421:SF10">
    <property type="entry name" value="NITRATE_NITRITE SENSOR PROTEIN NARQ"/>
    <property type="match status" value="1"/>
</dbReference>
<evidence type="ECO:0000259" key="10">
    <source>
        <dbReference type="Pfam" id="PF02518"/>
    </source>
</evidence>
<keyword evidence="6" id="KW-0418">Kinase</keyword>
<proteinExistence type="predicted"/>
<keyword evidence="9" id="KW-0812">Transmembrane</keyword>
<dbReference type="PANTHER" id="PTHR24421">
    <property type="entry name" value="NITRATE/NITRITE SENSOR PROTEIN NARX-RELATED"/>
    <property type="match status" value="1"/>
</dbReference>
<sequence>MSPRGRAYRRIVSRRNWAFDIAVALLVGVLGQLEAWFGIGETHRQGPLWAQSLLYAVTALLLIARRVHPLAVLAGMLVASLVEFAAVGSPEGNSVALAPVIATYTAGRYLERRQALVGLGLGTLIVAAWATFDPMNATWVERLGGMAWLAPSIIAWLLGMLLRVSSLYREQRRVTVEQQASRAVAEERNRIARELHDVIGHSVSVMTVQASAVRRRLDASQGVEREALETVEATGRQALAEMRRMVGVLREGSGAADEAPDLEPPAGLAQVGRLAESFRSAGLPVSLSVSGQVRELPPGLDLTAYRLVQEGLTNALRHARELQRADVSIAYGDGVVELAVRDDGTAAAAPDGVGNGLRGMRERVAVYGGSLVTRPRTNGGFELVATLPVDPS</sequence>
<dbReference type="InterPro" id="IPR036890">
    <property type="entry name" value="HATPase_C_sf"/>
</dbReference>
<dbReference type="InterPro" id="IPR011712">
    <property type="entry name" value="Sig_transdc_His_kin_sub3_dim/P"/>
</dbReference>
<feature type="domain" description="Histidine kinase/HSP90-like ATPase" evidence="10">
    <location>
        <begin position="303"/>
        <end position="390"/>
    </location>
</feature>
<dbReference type="GO" id="GO:0005524">
    <property type="term" value="F:ATP binding"/>
    <property type="evidence" value="ECO:0007669"/>
    <property type="project" value="UniProtKB-KW"/>
</dbReference>
<feature type="domain" description="Signal transduction histidine kinase subgroup 3 dimerisation and phosphoacceptor" evidence="11">
    <location>
        <begin position="187"/>
        <end position="252"/>
    </location>
</feature>
<feature type="transmembrane region" description="Helical" evidence="9">
    <location>
        <begin position="115"/>
        <end position="132"/>
    </location>
</feature>
<evidence type="ECO:0000313" key="13">
    <source>
        <dbReference type="EMBL" id="KGN41816.1"/>
    </source>
</evidence>
<evidence type="ECO:0000256" key="3">
    <source>
        <dbReference type="ARBA" id="ARBA00022553"/>
    </source>
</evidence>
<evidence type="ECO:0000313" key="14">
    <source>
        <dbReference type="Proteomes" id="UP000030013"/>
    </source>
</evidence>
<evidence type="ECO:0000259" key="12">
    <source>
        <dbReference type="Pfam" id="PF23539"/>
    </source>
</evidence>
<feature type="transmembrane region" description="Helical" evidence="9">
    <location>
        <begin position="21"/>
        <end position="40"/>
    </location>
</feature>
<keyword evidence="7" id="KW-0067">ATP-binding</keyword>
<evidence type="ECO:0000256" key="1">
    <source>
        <dbReference type="ARBA" id="ARBA00000085"/>
    </source>
</evidence>
<evidence type="ECO:0000256" key="7">
    <source>
        <dbReference type="ARBA" id="ARBA00022840"/>
    </source>
</evidence>
<evidence type="ECO:0000259" key="11">
    <source>
        <dbReference type="Pfam" id="PF07730"/>
    </source>
</evidence>
<feature type="domain" description="DUF7134" evidence="12">
    <location>
        <begin position="10"/>
        <end position="164"/>
    </location>
</feature>
<keyword evidence="4" id="KW-0808">Transferase</keyword>
<evidence type="ECO:0000256" key="6">
    <source>
        <dbReference type="ARBA" id="ARBA00022777"/>
    </source>
</evidence>
<accession>A0A0A0K1Z2</accession>
<keyword evidence="5" id="KW-0547">Nucleotide-binding</keyword>
<comment type="catalytic activity">
    <reaction evidence="1">
        <text>ATP + protein L-histidine = ADP + protein N-phospho-L-histidine.</text>
        <dbReference type="EC" id="2.7.13.3"/>
    </reaction>
</comment>
<evidence type="ECO:0000256" key="8">
    <source>
        <dbReference type="ARBA" id="ARBA00023012"/>
    </source>
</evidence>
<feature type="transmembrane region" description="Helical" evidence="9">
    <location>
        <begin position="144"/>
        <end position="164"/>
    </location>
</feature>
<keyword evidence="3" id="KW-0597">Phosphoprotein</keyword>
<keyword evidence="8" id="KW-0902">Two-component regulatory system</keyword>
<reference evidence="13 14" key="1">
    <citation type="submission" date="2013-08" db="EMBL/GenBank/DDBJ databases">
        <title>The genome sequence of Knoellia aerolata.</title>
        <authorList>
            <person name="Zhu W."/>
            <person name="Wang G."/>
        </authorList>
    </citation>
    <scope>NUCLEOTIDE SEQUENCE [LARGE SCALE GENOMIC DNA]</scope>
    <source>
        <strain evidence="13 14">DSM 18566</strain>
    </source>
</reference>
<gene>
    <name evidence="13" type="ORF">N801_04620</name>
</gene>
<keyword evidence="9" id="KW-1133">Transmembrane helix</keyword>
<comment type="caution">
    <text evidence="13">The sequence shown here is derived from an EMBL/GenBank/DDBJ whole genome shotgun (WGS) entry which is preliminary data.</text>
</comment>
<dbReference type="InterPro" id="IPR055558">
    <property type="entry name" value="DUF7134"/>
</dbReference>
<dbReference type="Gene3D" id="1.20.5.1930">
    <property type="match status" value="1"/>
</dbReference>
<keyword evidence="14" id="KW-1185">Reference proteome</keyword>
<dbReference type="Pfam" id="PF02518">
    <property type="entry name" value="HATPase_c"/>
    <property type="match status" value="1"/>
</dbReference>
<name>A0A0A0K1Z2_9MICO</name>
<evidence type="ECO:0000256" key="4">
    <source>
        <dbReference type="ARBA" id="ARBA00022679"/>
    </source>
</evidence>
<dbReference type="InterPro" id="IPR003594">
    <property type="entry name" value="HATPase_dom"/>
</dbReference>
<dbReference type="Gene3D" id="3.30.565.10">
    <property type="entry name" value="Histidine kinase-like ATPase, C-terminal domain"/>
    <property type="match status" value="1"/>
</dbReference>
<dbReference type="EC" id="2.7.13.3" evidence="2"/>
<dbReference type="GO" id="GO:0000155">
    <property type="term" value="F:phosphorelay sensor kinase activity"/>
    <property type="evidence" value="ECO:0007669"/>
    <property type="project" value="InterPro"/>
</dbReference>
<feature type="transmembrane region" description="Helical" evidence="9">
    <location>
        <begin position="46"/>
        <end position="63"/>
    </location>
</feature>
<dbReference type="GO" id="GO:0016020">
    <property type="term" value="C:membrane"/>
    <property type="evidence" value="ECO:0007669"/>
    <property type="project" value="InterPro"/>
</dbReference>
<dbReference type="SUPFAM" id="SSF55874">
    <property type="entry name" value="ATPase domain of HSP90 chaperone/DNA topoisomerase II/histidine kinase"/>
    <property type="match status" value="1"/>
</dbReference>